<dbReference type="EMBL" id="BBRZ01000051">
    <property type="protein sequence ID" value="GAM57359.1"/>
    <property type="molecule type" value="Genomic_DNA"/>
</dbReference>
<accession>A0A0B8P328</accession>
<keyword evidence="4" id="KW-1185">Reference proteome</keyword>
<reference evidence="1 4" key="1">
    <citation type="submission" date="2015-01" db="EMBL/GenBank/DDBJ databases">
        <title>Vibrio sp. C1 JCM 19231 whole genome shotgun sequence.</title>
        <authorList>
            <person name="Sawabe T."/>
            <person name="Meirelles P."/>
            <person name="Feng G."/>
            <person name="Sayaka M."/>
            <person name="Hattori M."/>
            <person name="Ohkuma M."/>
        </authorList>
    </citation>
    <scope>NUCLEOTIDE SEQUENCE [LARGE SCALE GENOMIC DNA]</scope>
    <source>
        <strain evidence="4">JCM 19231</strain>
        <strain evidence="1">JCM19231</strain>
    </source>
</reference>
<evidence type="ECO:0000313" key="2">
    <source>
        <dbReference type="EMBL" id="GAM73048.1"/>
    </source>
</evidence>
<dbReference type="AlphaFoldDB" id="A0A0B8P328"/>
<evidence type="ECO:0000313" key="4">
    <source>
        <dbReference type="Proteomes" id="UP000031671"/>
    </source>
</evidence>
<comment type="caution">
    <text evidence="1">The sequence shown here is derived from an EMBL/GenBank/DDBJ whole genome shotgun (WGS) entry which is preliminary data.</text>
</comment>
<accession>A0A0B8QCX3</accession>
<dbReference type="EMBL" id="BBSC01000001">
    <property type="protein sequence ID" value="GAM73048.1"/>
    <property type="molecule type" value="Genomic_DNA"/>
</dbReference>
<evidence type="ECO:0008006" key="5">
    <source>
        <dbReference type="Google" id="ProtNLM"/>
    </source>
</evidence>
<dbReference type="Gene3D" id="3.40.1390.10">
    <property type="entry name" value="MurE/MurF, N-terminal domain"/>
    <property type="match status" value="1"/>
</dbReference>
<gene>
    <name evidence="1" type="ORF">JCM19231_3867</name>
    <name evidence="2" type="ORF">JCM19241_2503</name>
</gene>
<dbReference type="Proteomes" id="UP000031671">
    <property type="component" value="Unassembled WGS sequence"/>
</dbReference>
<protein>
    <recommendedName>
        <fullName evidence="5">UDP-3-O-(3-hydroxymyristoyl) glucosamine N-acyltransferase</fullName>
    </recommendedName>
</protein>
<dbReference type="STRING" id="1481914.JCM19241_2503"/>
<reference evidence="2 3" key="2">
    <citation type="submission" date="2015-01" db="EMBL/GenBank/DDBJ databases">
        <title>Vibrio sp. C94 JCM 19241 whole genome shotgun sequence.</title>
        <authorList>
            <person name="Sawabe T."/>
            <person name="Meirelles P."/>
            <person name="Feng G."/>
            <person name="Sayaka M."/>
            <person name="Hattori M."/>
            <person name="Ohkuma M."/>
        </authorList>
    </citation>
    <scope>NUCLEOTIDE SEQUENCE [LARGE SCALE GENOMIC DNA]</scope>
    <source>
        <strain evidence="3">JCM 19241</strain>
        <strain evidence="2">JCM19241</strain>
    </source>
</reference>
<evidence type="ECO:0000313" key="3">
    <source>
        <dbReference type="Proteomes" id="UP000031666"/>
    </source>
</evidence>
<reference evidence="3 4" key="3">
    <citation type="submission" date="2015-01" db="EMBL/GenBank/DDBJ databases">
        <authorList>
            <consortium name="NBRP consortium"/>
            <person name="Sawabe T."/>
            <person name="Meirelles P."/>
            <person name="Feng G."/>
            <person name="Sayaka M."/>
            <person name="Hattori M."/>
            <person name="Ohkuma M."/>
        </authorList>
    </citation>
    <scope>NUCLEOTIDE SEQUENCE [LARGE SCALE GENOMIC DNA]</scope>
    <source>
        <strain evidence="4">JCM 19231</strain>
        <strain evidence="3">JCM 19241</strain>
        <strain evidence="1">JCM19231</strain>
        <strain evidence="2">JCM19241</strain>
    </source>
</reference>
<dbReference type="Proteomes" id="UP000031666">
    <property type="component" value="Unassembled WGS sequence"/>
</dbReference>
<proteinExistence type="predicted"/>
<evidence type="ECO:0000313" key="1">
    <source>
        <dbReference type="EMBL" id="GAM57359.1"/>
    </source>
</evidence>
<sequence length="42" mass="4334">MTTLTLKQLEQITGGTLHGDAEATVSSVAAMDKAQPAGDIYV</sequence>
<name>A0A0B8P328_9VIBR</name>
<organism evidence="1 4">
    <name type="scientific">Vibrio ishigakensis</name>
    <dbReference type="NCBI Taxonomy" id="1481914"/>
    <lineage>
        <taxon>Bacteria</taxon>
        <taxon>Pseudomonadati</taxon>
        <taxon>Pseudomonadota</taxon>
        <taxon>Gammaproteobacteria</taxon>
        <taxon>Vibrionales</taxon>
        <taxon>Vibrionaceae</taxon>
        <taxon>Vibrio</taxon>
    </lineage>
</organism>